<dbReference type="OMA" id="ELITISM"/>
<evidence type="ECO:0000313" key="5">
    <source>
        <dbReference type="Proteomes" id="UP000887565"/>
    </source>
</evidence>
<dbReference type="Gene3D" id="3.40.50.12780">
    <property type="entry name" value="N-terminal domain of ligase-like"/>
    <property type="match status" value="1"/>
</dbReference>
<dbReference type="EC" id="6.2.1.3" evidence="3"/>
<dbReference type="WBParaSite" id="nRc.2.0.1.t10387-RA">
    <property type="protein sequence ID" value="nRc.2.0.1.t10387-RA"/>
    <property type="gene ID" value="nRc.2.0.1.g10387"/>
</dbReference>
<evidence type="ECO:0000313" key="6">
    <source>
        <dbReference type="WBParaSite" id="nRc.2.0.1.t10387-RA"/>
    </source>
</evidence>
<dbReference type="Proteomes" id="UP000887565">
    <property type="component" value="Unplaced"/>
</dbReference>
<dbReference type="GO" id="GO:0005783">
    <property type="term" value="C:endoplasmic reticulum"/>
    <property type="evidence" value="ECO:0007669"/>
    <property type="project" value="TreeGrafter"/>
</dbReference>
<dbReference type="PANTHER" id="PTHR43272:SF107">
    <property type="entry name" value="LONG-CHAIN-FATTY-ACID--COA LIGASE 5"/>
    <property type="match status" value="1"/>
</dbReference>
<evidence type="ECO:0000256" key="3">
    <source>
        <dbReference type="ARBA" id="ARBA00026121"/>
    </source>
</evidence>
<evidence type="ECO:0000256" key="2">
    <source>
        <dbReference type="ARBA" id="ARBA00022832"/>
    </source>
</evidence>
<protein>
    <recommendedName>
        <fullName evidence="3">long-chain-fatty-acid--CoA ligase</fullName>
        <ecNumber evidence="3">6.2.1.3</ecNumber>
    </recommendedName>
</protein>
<dbReference type="InterPro" id="IPR020845">
    <property type="entry name" value="AMP-binding_CS"/>
</dbReference>
<keyword evidence="1" id="KW-0436">Ligase</keyword>
<dbReference type="GO" id="GO:0004467">
    <property type="term" value="F:long-chain fatty acid-CoA ligase activity"/>
    <property type="evidence" value="ECO:0007669"/>
    <property type="project" value="UniProtKB-EC"/>
</dbReference>
<dbReference type="SUPFAM" id="SSF56801">
    <property type="entry name" value="Acetyl-CoA synthetase-like"/>
    <property type="match status" value="1"/>
</dbReference>
<dbReference type="PROSITE" id="PS00455">
    <property type="entry name" value="AMP_BINDING"/>
    <property type="match status" value="1"/>
</dbReference>
<dbReference type="GO" id="GO:0016020">
    <property type="term" value="C:membrane"/>
    <property type="evidence" value="ECO:0007669"/>
    <property type="project" value="TreeGrafter"/>
</dbReference>
<keyword evidence="2" id="KW-0443">Lipid metabolism</keyword>
<evidence type="ECO:0000259" key="4">
    <source>
        <dbReference type="Pfam" id="PF00501"/>
    </source>
</evidence>
<keyword evidence="2" id="KW-0276">Fatty acid metabolism</keyword>
<dbReference type="PANTHER" id="PTHR43272">
    <property type="entry name" value="LONG-CHAIN-FATTY-ACID--COA LIGASE"/>
    <property type="match status" value="1"/>
</dbReference>
<dbReference type="InterPro" id="IPR042099">
    <property type="entry name" value="ANL_N_sf"/>
</dbReference>
<dbReference type="InterPro" id="IPR000873">
    <property type="entry name" value="AMP-dep_synth/lig_dom"/>
</dbReference>
<reference evidence="6" key="1">
    <citation type="submission" date="2022-11" db="UniProtKB">
        <authorList>
            <consortium name="WormBaseParasite"/>
        </authorList>
    </citation>
    <scope>IDENTIFICATION</scope>
</reference>
<sequence>MPHSNVRISTSIQNGKLISQVFDDVATLYDCLRRGARIAKNGPFLGYRRPPIQKSTPYTWIGYDEVIRKCEMFGRGLVPKFCQPGQQTYVGIYAQNRPEWIIAEHACYAYSMVIVPIYNTAGLDSVKKVLSETELPIVVIDTMIKLELLIKNRDCFKKLKLIVVMDDIIPYITPDLIADARRMKLTILTMKDILKIGENNSQATASMPPEPSNLAIICYTSGTSGSSRGVLLSHANVVACFPSLVFLKTMMFTMDDVFFSYLPAAHCFERGIEQLVMSCGGSIGFFSGSVLLLGDDFFHLRPTKMPCVPSLINRVYNNSMAKINASKVAKCLFTKAFARKKKLLDMHIICDDTIWDYIVFKKIRNYFGGRLKAMVCGSAPISPEALTFMRIALGCVIVEGYGLTENTAVACTLEGDSEPGSDF</sequence>
<name>A0A915I943_ROMCU</name>
<accession>A0A915I943</accession>
<dbReference type="Pfam" id="PF00501">
    <property type="entry name" value="AMP-binding"/>
    <property type="match status" value="1"/>
</dbReference>
<evidence type="ECO:0000256" key="1">
    <source>
        <dbReference type="ARBA" id="ARBA00022598"/>
    </source>
</evidence>
<organism evidence="5 6">
    <name type="scientific">Romanomermis culicivorax</name>
    <name type="common">Nematode worm</name>
    <dbReference type="NCBI Taxonomy" id="13658"/>
    <lineage>
        <taxon>Eukaryota</taxon>
        <taxon>Metazoa</taxon>
        <taxon>Ecdysozoa</taxon>
        <taxon>Nematoda</taxon>
        <taxon>Enoplea</taxon>
        <taxon>Dorylaimia</taxon>
        <taxon>Mermithida</taxon>
        <taxon>Mermithoidea</taxon>
        <taxon>Mermithidae</taxon>
        <taxon>Romanomermis</taxon>
    </lineage>
</organism>
<dbReference type="AlphaFoldDB" id="A0A915I943"/>
<keyword evidence="5" id="KW-1185">Reference proteome</keyword>
<feature type="domain" description="AMP-dependent synthetase/ligase" evidence="4">
    <location>
        <begin position="57"/>
        <end position="416"/>
    </location>
</feature>
<proteinExistence type="predicted"/>